<dbReference type="SUPFAM" id="SSF56672">
    <property type="entry name" value="DNA/RNA polymerases"/>
    <property type="match status" value="1"/>
</dbReference>
<dbReference type="InterPro" id="IPR041577">
    <property type="entry name" value="RT_RNaseH_2"/>
</dbReference>
<dbReference type="EMBL" id="JABDTM020028693">
    <property type="protein sequence ID" value="KAH0808531.1"/>
    <property type="molecule type" value="Genomic_DNA"/>
</dbReference>
<feature type="domain" description="Reverse transcriptase" evidence="1">
    <location>
        <begin position="503"/>
        <end position="680"/>
    </location>
</feature>
<dbReference type="InterPro" id="IPR043128">
    <property type="entry name" value="Rev_trsase/Diguanyl_cyclase"/>
</dbReference>
<dbReference type="PANTHER" id="PTHR37984:SF7">
    <property type="entry name" value="INTEGRASE CATALYTIC DOMAIN-CONTAINING PROTEIN"/>
    <property type="match status" value="1"/>
</dbReference>
<dbReference type="Proteomes" id="UP000719412">
    <property type="component" value="Unassembled WGS sequence"/>
</dbReference>
<dbReference type="PANTHER" id="PTHR37984">
    <property type="entry name" value="PROTEIN CBG26694"/>
    <property type="match status" value="1"/>
</dbReference>
<dbReference type="InterPro" id="IPR043502">
    <property type="entry name" value="DNA/RNA_pol_sf"/>
</dbReference>
<dbReference type="Gene3D" id="3.10.10.10">
    <property type="entry name" value="HIV Type 1 Reverse Transcriptase, subunit A, domain 1"/>
    <property type="match status" value="1"/>
</dbReference>
<comment type="caution">
    <text evidence="2">The sequence shown here is derived from an EMBL/GenBank/DDBJ whole genome shotgun (WGS) entry which is preliminary data.</text>
</comment>
<accession>A0A8J6H6C2</accession>
<dbReference type="CDD" id="cd01647">
    <property type="entry name" value="RT_LTR"/>
    <property type="match status" value="1"/>
</dbReference>
<dbReference type="InterPro" id="IPR008042">
    <property type="entry name" value="Retrotrans_Pao"/>
</dbReference>
<dbReference type="AlphaFoldDB" id="A0A8J6H6C2"/>
<evidence type="ECO:0000313" key="3">
    <source>
        <dbReference type="Proteomes" id="UP000719412"/>
    </source>
</evidence>
<dbReference type="CDD" id="cd09274">
    <property type="entry name" value="RNase_HI_RT_Ty3"/>
    <property type="match status" value="1"/>
</dbReference>
<gene>
    <name evidence="2" type="ORF">GEV33_014262</name>
</gene>
<organism evidence="2 3">
    <name type="scientific">Tenebrio molitor</name>
    <name type="common">Yellow mealworm beetle</name>
    <dbReference type="NCBI Taxonomy" id="7067"/>
    <lineage>
        <taxon>Eukaryota</taxon>
        <taxon>Metazoa</taxon>
        <taxon>Ecdysozoa</taxon>
        <taxon>Arthropoda</taxon>
        <taxon>Hexapoda</taxon>
        <taxon>Insecta</taxon>
        <taxon>Pterygota</taxon>
        <taxon>Neoptera</taxon>
        <taxon>Endopterygota</taxon>
        <taxon>Coleoptera</taxon>
        <taxon>Polyphaga</taxon>
        <taxon>Cucujiformia</taxon>
        <taxon>Tenebrionidae</taxon>
        <taxon>Tenebrio</taxon>
    </lineage>
</organism>
<dbReference type="Pfam" id="PF18701">
    <property type="entry name" value="DUF5641"/>
    <property type="match status" value="1"/>
</dbReference>
<reference evidence="2" key="2">
    <citation type="submission" date="2021-08" db="EMBL/GenBank/DDBJ databases">
        <authorList>
            <person name="Eriksson T."/>
        </authorList>
    </citation>
    <scope>NUCLEOTIDE SEQUENCE</scope>
    <source>
        <strain evidence="2">Stoneville</strain>
        <tissue evidence="2">Whole head</tissue>
    </source>
</reference>
<dbReference type="Pfam" id="PF00078">
    <property type="entry name" value="RVT_1"/>
    <property type="match status" value="1"/>
</dbReference>
<dbReference type="GO" id="GO:0003824">
    <property type="term" value="F:catalytic activity"/>
    <property type="evidence" value="ECO:0007669"/>
    <property type="project" value="UniProtKB-KW"/>
</dbReference>
<evidence type="ECO:0000259" key="1">
    <source>
        <dbReference type="PROSITE" id="PS50878"/>
    </source>
</evidence>
<dbReference type="FunFam" id="3.30.70.270:FF:000026">
    <property type="entry name" value="Transposon Ty3-G Gag-Pol polyprotein"/>
    <property type="match status" value="1"/>
</dbReference>
<dbReference type="InterPro" id="IPR000477">
    <property type="entry name" value="RT_dom"/>
</dbReference>
<protein>
    <recommendedName>
        <fullName evidence="1">Reverse transcriptase domain-containing protein</fullName>
    </recommendedName>
</protein>
<proteinExistence type="predicted"/>
<dbReference type="Gene3D" id="3.30.70.270">
    <property type="match status" value="2"/>
</dbReference>
<keyword evidence="3" id="KW-1185">Reference proteome</keyword>
<dbReference type="GO" id="GO:0071897">
    <property type="term" value="P:DNA biosynthetic process"/>
    <property type="evidence" value="ECO:0007669"/>
    <property type="project" value="UniProtKB-ARBA"/>
</dbReference>
<dbReference type="InterPro" id="IPR050951">
    <property type="entry name" value="Retrovirus_Pol_polyprotein"/>
</dbReference>
<evidence type="ECO:0000313" key="2">
    <source>
        <dbReference type="EMBL" id="KAH0808531.1"/>
    </source>
</evidence>
<dbReference type="Pfam" id="PF05380">
    <property type="entry name" value="Peptidase_A17"/>
    <property type="match status" value="1"/>
</dbReference>
<name>A0A8J6H6C2_TENMO</name>
<sequence length="862" mass="100506">MQKLWATKLNWDESLPIELHTTWNHFLQNFHALGDIRIPRLVISHQNHVHGFCDVSQRVLGDRMLNFEEMYTLLAMIEACLNSRPITPLSNDPHDLTSLTPGHFLIGTPLTAPAEDNIIEVPTNRLTRYQLITQMRQHFWRRWSQDYLHTLQQRTKWRSTPNDGPTVGALVIVKEDNTPPLHWPLGRITELHPGQDGKCRVVIPEKLSLAGNITDNFKRFKQNFEIYLAATEKDKKDGRTKVNILLNIIGEEGVEIFNSLNLSDQDNQNYEKVIEEFEKYVTPKKNEVYERFVFYCRKQEQEERFEHFLTDLRRLAKSCDFKISEEEMIRDRIVLGVNNKIVQEKLLAIDKLTLQRAISVCRSYEATMSQMKELHGQGQELKIDVVKQKSNQKTQKEPTTKKNEIFKCKRCETKHKAGECPAYGKKCHKCGKLNHFQIACKTKQVHNIDQDENEEEEDQLYVGTIRINKIGKKQKEKDSCPARRIPLAIKDKVKVKLEELERKGIITRDENPTGWASPLVIVEKPDGSLRLCMDPHELNKVLEKPSYMIPTLEEIKNKLNEKKYYSVFDLKDGYYQVGLDEESRNLCKINTPFGCFKFNTLPFGLNIAPEYFQMINTRNFRNIPNTIIYFDDILIATKTEEEHDQIVQQVIERAKEMNIKFNKKKLQYKRKEVKFLGLIFKAEGMTLDQERINAIECLENPQNKSELQRLLGIFNFVRQFIPNYAELTMPLRELLKKNNKFAWMEEHTRVLKKMKEKLTKGPVLANFDIKKKITIQADASKSGIGCCLLQEGKPVSFASRALSEAETRYAQIEKEFLSIVFATTKFHQYIYGFDVEVLTDHKPLVSIMKKEINKIHSSRLQP</sequence>
<dbReference type="Pfam" id="PF17919">
    <property type="entry name" value="RT_RNaseH_2"/>
    <property type="match status" value="1"/>
</dbReference>
<dbReference type="PROSITE" id="PS50878">
    <property type="entry name" value="RT_POL"/>
    <property type="match status" value="1"/>
</dbReference>
<dbReference type="InterPro" id="IPR040676">
    <property type="entry name" value="DUF5641"/>
</dbReference>
<dbReference type="Gene3D" id="4.10.60.10">
    <property type="entry name" value="Zinc finger, CCHC-type"/>
    <property type="match status" value="1"/>
</dbReference>
<reference evidence="2" key="1">
    <citation type="journal article" date="2020" name="J Insects Food Feed">
        <title>The yellow mealworm (Tenebrio molitor) genome: a resource for the emerging insects as food and feed industry.</title>
        <authorList>
            <person name="Eriksson T."/>
            <person name="Andere A."/>
            <person name="Kelstrup H."/>
            <person name="Emery V."/>
            <person name="Picard C."/>
        </authorList>
    </citation>
    <scope>NUCLEOTIDE SEQUENCE</scope>
    <source>
        <strain evidence="2">Stoneville</strain>
        <tissue evidence="2">Whole head</tissue>
    </source>
</reference>